<keyword evidence="2" id="KW-0812">Transmembrane</keyword>
<evidence type="ECO:0000313" key="3">
    <source>
        <dbReference type="EMBL" id="BDI33435.1"/>
    </source>
</evidence>
<protein>
    <submittedName>
        <fullName evidence="3">Uncharacterized protein</fullName>
    </submittedName>
</protein>
<keyword evidence="2" id="KW-0472">Membrane</keyword>
<dbReference type="AlphaFoldDB" id="A0A402D5P3"/>
<proteinExistence type="predicted"/>
<evidence type="ECO:0000256" key="2">
    <source>
        <dbReference type="SAM" id="Phobius"/>
    </source>
</evidence>
<keyword evidence="4" id="KW-1185">Reference proteome</keyword>
<evidence type="ECO:0000313" key="4">
    <source>
        <dbReference type="Proteomes" id="UP000287394"/>
    </source>
</evidence>
<dbReference type="KEGG" id="ccot:CCAX7_54860"/>
<dbReference type="Proteomes" id="UP000287394">
    <property type="component" value="Chromosome"/>
</dbReference>
<name>A0A402D5P3_9BACT</name>
<evidence type="ECO:0000256" key="1">
    <source>
        <dbReference type="SAM" id="MobiDB-lite"/>
    </source>
</evidence>
<dbReference type="RefSeq" id="WP_125206356.1">
    <property type="nucleotide sequence ID" value="NZ_AP025739.1"/>
</dbReference>
<keyword evidence="2" id="KW-1133">Transmembrane helix</keyword>
<organism evidence="3 4">
    <name type="scientific">Capsulimonas corticalis</name>
    <dbReference type="NCBI Taxonomy" id="2219043"/>
    <lineage>
        <taxon>Bacteria</taxon>
        <taxon>Bacillati</taxon>
        <taxon>Armatimonadota</taxon>
        <taxon>Armatimonadia</taxon>
        <taxon>Capsulimonadales</taxon>
        <taxon>Capsulimonadaceae</taxon>
        <taxon>Capsulimonas</taxon>
    </lineage>
</organism>
<feature type="transmembrane region" description="Helical" evidence="2">
    <location>
        <begin position="12"/>
        <end position="34"/>
    </location>
</feature>
<feature type="compositionally biased region" description="Low complexity" evidence="1">
    <location>
        <begin position="187"/>
        <end position="217"/>
    </location>
</feature>
<feature type="compositionally biased region" description="Basic and acidic residues" evidence="1">
    <location>
        <begin position="129"/>
        <end position="157"/>
    </location>
</feature>
<dbReference type="EMBL" id="AP025739">
    <property type="protein sequence ID" value="BDI33435.1"/>
    <property type="molecule type" value="Genomic_DNA"/>
</dbReference>
<gene>
    <name evidence="3" type="ORF">CCAX7_54860</name>
</gene>
<accession>A0A402D5P3</accession>
<sequence>MNKNSNNGAFTGFSYGLIGFFLLVVVLIVVVVCVSRGTEQGAYPPPQPLYYHTYGSLFYDDQRYLYTRTPNNQYYRYEVNNRPYTMPGRPPSAMAPISLPRSGAWGAVSAAPSAPIPMDQKVSINVPKDPTKEPLTDEELAEKGEKADLDPQDKETSEGETPPGEGDKTPTEAPEATPPPDVAPNETSSESDAPSSSDSSSPSSESGATSDSGSSSE</sequence>
<feature type="region of interest" description="Disordered" evidence="1">
    <location>
        <begin position="119"/>
        <end position="217"/>
    </location>
</feature>
<reference evidence="3 4" key="1">
    <citation type="journal article" date="2019" name="Int. J. Syst. Evol. Microbiol.">
        <title>Capsulimonas corticalis gen. nov., sp. nov., an aerobic capsulated bacterium, of a novel bacterial order, Capsulimonadales ord. nov., of the class Armatimonadia of the phylum Armatimonadetes.</title>
        <authorList>
            <person name="Li J."/>
            <person name="Kudo C."/>
            <person name="Tonouchi A."/>
        </authorList>
    </citation>
    <scope>NUCLEOTIDE SEQUENCE [LARGE SCALE GENOMIC DNA]</scope>
    <source>
        <strain evidence="3 4">AX-7</strain>
    </source>
</reference>